<keyword evidence="3" id="KW-0804">Transcription</keyword>
<organism evidence="6 7">
    <name type="scientific">Cryobacterium tagatosivorans</name>
    <dbReference type="NCBI Taxonomy" id="1259199"/>
    <lineage>
        <taxon>Bacteria</taxon>
        <taxon>Bacillati</taxon>
        <taxon>Actinomycetota</taxon>
        <taxon>Actinomycetes</taxon>
        <taxon>Micrococcales</taxon>
        <taxon>Microbacteriaceae</taxon>
        <taxon>Cryobacterium</taxon>
    </lineage>
</organism>
<proteinExistence type="predicted"/>
<evidence type="ECO:0000256" key="2">
    <source>
        <dbReference type="ARBA" id="ARBA00023125"/>
    </source>
</evidence>
<dbReference type="SUPFAM" id="SSF46785">
    <property type="entry name" value="Winged helix' DNA-binding domain"/>
    <property type="match status" value="1"/>
</dbReference>
<dbReference type="Proteomes" id="UP000297866">
    <property type="component" value="Unassembled WGS sequence"/>
</dbReference>
<keyword evidence="1" id="KW-0805">Transcription regulation</keyword>
<dbReference type="Gene3D" id="2.60.120.10">
    <property type="entry name" value="Jelly Rolls"/>
    <property type="match status" value="1"/>
</dbReference>
<dbReference type="PROSITE" id="PS50042">
    <property type="entry name" value="CNMP_BINDING_3"/>
    <property type="match status" value="1"/>
</dbReference>
<reference evidence="6 7" key="1">
    <citation type="submission" date="2019-03" db="EMBL/GenBank/DDBJ databases">
        <title>Genomics of glacier-inhabiting Cryobacterium strains.</title>
        <authorList>
            <person name="Liu Q."/>
            <person name="Xin Y.-H."/>
        </authorList>
    </citation>
    <scope>NUCLEOTIDE SEQUENCE [LARGE SCALE GENOMIC DNA]</scope>
    <source>
        <strain evidence="6 7">Sr47</strain>
    </source>
</reference>
<dbReference type="GO" id="GO:0003700">
    <property type="term" value="F:DNA-binding transcription factor activity"/>
    <property type="evidence" value="ECO:0007669"/>
    <property type="project" value="TreeGrafter"/>
</dbReference>
<comment type="caution">
    <text evidence="6">The sequence shown here is derived from an EMBL/GenBank/DDBJ whole genome shotgun (WGS) entry which is preliminary data.</text>
</comment>
<dbReference type="InterPro" id="IPR036388">
    <property type="entry name" value="WH-like_DNA-bd_sf"/>
</dbReference>
<protein>
    <submittedName>
        <fullName evidence="6">Crp/Fnr family transcriptional regulator</fullName>
    </submittedName>
</protein>
<dbReference type="InterPro" id="IPR018490">
    <property type="entry name" value="cNMP-bd_dom_sf"/>
</dbReference>
<dbReference type="GO" id="GO:0003677">
    <property type="term" value="F:DNA binding"/>
    <property type="evidence" value="ECO:0007669"/>
    <property type="project" value="UniProtKB-KW"/>
</dbReference>
<dbReference type="InterPro" id="IPR012318">
    <property type="entry name" value="HTH_CRP"/>
</dbReference>
<dbReference type="InterPro" id="IPR014710">
    <property type="entry name" value="RmlC-like_jellyroll"/>
</dbReference>
<dbReference type="Gene3D" id="1.10.10.10">
    <property type="entry name" value="Winged helix-like DNA-binding domain superfamily/Winged helix DNA-binding domain"/>
    <property type="match status" value="1"/>
</dbReference>
<evidence type="ECO:0000313" key="7">
    <source>
        <dbReference type="Proteomes" id="UP000297866"/>
    </source>
</evidence>
<evidence type="ECO:0000259" key="4">
    <source>
        <dbReference type="PROSITE" id="PS50042"/>
    </source>
</evidence>
<gene>
    <name evidence="6" type="ORF">E3O23_10155</name>
</gene>
<accession>A0A4V3I6E0</accession>
<dbReference type="PANTHER" id="PTHR24567:SF74">
    <property type="entry name" value="HTH-TYPE TRANSCRIPTIONAL REGULATOR ARCR"/>
    <property type="match status" value="1"/>
</dbReference>
<evidence type="ECO:0000313" key="6">
    <source>
        <dbReference type="EMBL" id="TFB50247.1"/>
    </source>
</evidence>
<dbReference type="InterPro" id="IPR000595">
    <property type="entry name" value="cNMP-bd_dom"/>
</dbReference>
<dbReference type="Pfam" id="PF00027">
    <property type="entry name" value="cNMP_binding"/>
    <property type="match status" value="1"/>
</dbReference>
<keyword evidence="2" id="KW-0238">DNA-binding</keyword>
<feature type="domain" description="Cyclic nucleotide-binding" evidence="4">
    <location>
        <begin position="11"/>
        <end position="131"/>
    </location>
</feature>
<evidence type="ECO:0000259" key="5">
    <source>
        <dbReference type="PROSITE" id="PS51063"/>
    </source>
</evidence>
<dbReference type="PROSITE" id="PS51063">
    <property type="entry name" value="HTH_CRP_2"/>
    <property type="match status" value="1"/>
</dbReference>
<dbReference type="EMBL" id="SOEZ01000051">
    <property type="protein sequence ID" value="TFB50247.1"/>
    <property type="molecule type" value="Genomic_DNA"/>
</dbReference>
<sequence length="225" mass="24657">MADTCVSRVPVFASLSAQDQQRVEGLARPTHLKAGETAYSADNDLSQLMVLHTGRLKIFRVSVDGSEQLIRVLGPGDFTGETSVFTGQRPDDYATALDECQLCVFRHDDLEALMRKHPEIGLRLLATVSARLSDTEHRLNSLTSRDVESRLADYLHGLSRTWRGGVATVTLPLAKKDVASLLDTTPESFSRALKSLARQGLIVICAGRSVSITQPDRLQQLVDEA</sequence>
<dbReference type="SUPFAM" id="SSF51206">
    <property type="entry name" value="cAMP-binding domain-like"/>
    <property type="match status" value="1"/>
</dbReference>
<feature type="domain" description="HTH crp-type" evidence="5">
    <location>
        <begin position="145"/>
        <end position="216"/>
    </location>
</feature>
<dbReference type="GO" id="GO:0005829">
    <property type="term" value="C:cytosol"/>
    <property type="evidence" value="ECO:0007669"/>
    <property type="project" value="TreeGrafter"/>
</dbReference>
<evidence type="ECO:0000256" key="1">
    <source>
        <dbReference type="ARBA" id="ARBA00023015"/>
    </source>
</evidence>
<dbReference type="RefSeq" id="WP_134490678.1">
    <property type="nucleotide sequence ID" value="NZ_SOEZ01000051.1"/>
</dbReference>
<dbReference type="CDD" id="cd00038">
    <property type="entry name" value="CAP_ED"/>
    <property type="match status" value="1"/>
</dbReference>
<dbReference type="SMART" id="SM00419">
    <property type="entry name" value="HTH_CRP"/>
    <property type="match status" value="1"/>
</dbReference>
<dbReference type="OrthoDB" id="156829at2"/>
<dbReference type="SMART" id="SM00100">
    <property type="entry name" value="cNMP"/>
    <property type="match status" value="1"/>
</dbReference>
<dbReference type="PANTHER" id="PTHR24567">
    <property type="entry name" value="CRP FAMILY TRANSCRIPTIONAL REGULATORY PROTEIN"/>
    <property type="match status" value="1"/>
</dbReference>
<keyword evidence="7" id="KW-1185">Reference proteome</keyword>
<dbReference type="AlphaFoldDB" id="A0A4V3I6E0"/>
<evidence type="ECO:0000256" key="3">
    <source>
        <dbReference type="ARBA" id="ARBA00023163"/>
    </source>
</evidence>
<dbReference type="InterPro" id="IPR036390">
    <property type="entry name" value="WH_DNA-bd_sf"/>
</dbReference>
<dbReference type="Pfam" id="PF13545">
    <property type="entry name" value="HTH_Crp_2"/>
    <property type="match status" value="1"/>
</dbReference>
<dbReference type="InterPro" id="IPR050397">
    <property type="entry name" value="Env_Response_Regulators"/>
</dbReference>
<name>A0A4V3I6E0_9MICO</name>